<gene>
    <name evidence="3" type="ORF">JCM31185_09370</name>
</gene>
<dbReference type="RefSeq" id="WP_407883061.1">
    <property type="nucleotide sequence ID" value="NZ_BQXO01000002.1"/>
</dbReference>
<dbReference type="Pfam" id="PF00216">
    <property type="entry name" value="Bac_DNA_binding"/>
    <property type="match status" value="1"/>
</dbReference>
<dbReference type="InterPro" id="IPR000119">
    <property type="entry name" value="Hist_DNA-bd"/>
</dbReference>
<dbReference type="Proteomes" id="UP001628078">
    <property type="component" value="Unassembled WGS sequence"/>
</dbReference>
<dbReference type="Gene3D" id="4.10.520.10">
    <property type="entry name" value="IHF-like DNA-binding proteins"/>
    <property type="match status" value="1"/>
</dbReference>
<dbReference type="PANTHER" id="PTHR33175">
    <property type="entry name" value="DNA-BINDING PROTEIN HU"/>
    <property type="match status" value="1"/>
</dbReference>
<dbReference type="EMBL" id="BQXO01000002">
    <property type="protein sequence ID" value="GKT05649.1"/>
    <property type="molecule type" value="Genomic_DNA"/>
</dbReference>
<reference evidence="3 4" key="1">
    <citation type="submission" date="2022-03" db="EMBL/GenBank/DDBJ databases">
        <title>Draft genome sequence of Furfurilactobacillus curtus JCM 31185.</title>
        <authorList>
            <person name="Suzuki S."/>
            <person name="Endo A."/>
            <person name="Kajikawa A."/>
        </authorList>
    </citation>
    <scope>NUCLEOTIDE SEQUENCE [LARGE SCALE GENOMIC DNA]</scope>
    <source>
        <strain evidence="3 4">JCM 31185</strain>
    </source>
</reference>
<dbReference type="PANTHER" id="PTHR33175:SF2">
    <property type="entry name" value="INTEGRATION HOST FACTOR SUBUNIT ALPHA"/>
    <property type="match status" value="1"/>
</dbReference>
<accession>A0ABQ5JMC7</accession>
<comment type="similarity">
    <text evidence="2">Belongs to the bacterial histone-like protein family.</text>
</comment>
<keyword evidence="4" id="KW-1185">Reference proteome</keyword>
<proteinExistence type="inferred from homology"/>
<dbReference type="SUPFAM" id="SSF47729">
    <property type="entry name" value="IHF-like DNA-binding proteins"/>
    <property type="match status" value="1"/>
</dbReference>
<name>A0ABQ5JMC7_9LACO</name>
<sequence length="99" mass="11590">MIIKRVTKNELIKHVSQHTYVSQAVARCVINEFMAVIIEELARNHRVELRRFGTFTPRTSQARLINTTTGKSVRISARKLAKFHDGSDMRRRLNQDRDR</sequence>
<protein>
    <recommendedName>
        <fullName evidence="1">DNA-binding protein HU</fullName>
    </recommendedName>
</protein>
<evidence type="ECO:0000313" key="4">
    <source>
        <dbReference type="Proteomes" id="UP001628078"/>
    </source>
</evidence>
<dbReference type="SMART" id="SM00411">
    <property type="entry name" value="BHL"/>
    <property type="match status" value="1"/>
</dbReference>
<evidence type="ECO:0000256" key="2">
    <source>
        <dbReference type="RuleBase" id="RU003939"/>
    </source>
</evidence>
<comment type="caution">
    <text evidence="3">The sequence shown here is derived from an EMBL/GenBank/DDBJ whole genome shotgun (WGS) entry which is preliminary data.</text>
</comment>
<organism evidence="3 4">
    <name type="scientific">Furfurilactobacillus curtus</name>
    <dbReference type="NCBI Taxonomy" id="1746200"/>
    <lineage>
        <taxon>Bacteria</taxon>
        <taxon>Bacillati</taxon>
        <taxon>Bacillota</taxon>
        <taxon>Bacilli</taxon>
        <taxon>Lactobacillales</taxon>
        <taxon>Lactobacillaceae</taxon>
        <taxon>Furfurilactobacillus</taxon>
    </lineage>
</organism>
<evidence type="ECO:0000256" key="1">
    <source>
        <dbReference type="ARBA" id="ARBA00021922"/>
    </source>
</evidence>
<dbReference type="InterPro" id="IPR010992">
    <property type="entry name" value="IHF-like_DNA-bd_dom_sf"/>
</dbReference>
<evidence type="ECO:0000313" key="3">
    <source>
        <dbReference type="EMBL" id="GKT05649.1"/>
    </source>
</evidence>